<dbReference type="GO" id="GO:0005783">
    <property type="term" value="C:endoplasmic reticulum"/>
    <property type="evidence" value="ECO:0007669"/>
    <property type="project" value="TreeGrafter"/>
</dbReference>
<keyword evidence="4" id="KW-0132">Cell division</keyword>
<dbReference type="SUPFAM" id="SSF56300">
    <property type="entry name" value="Metallo-dependent phosphatases"/>
    <property type="match status" value="1"/>
</dbReference>
<keyword evidence="1 3" id="KW-0472">Membrane</keyword>
<feature type="region of interest" description="Disordered" evidence="2">
    <location>
        <begin position="352"/>
        <end position="372"/>
    </location>
</feature>
<feature type="transmembrane region" description="Helical" evidence="3">
    <location>
        <begin position="721"/>
        <end position="741"/>
    </location>
</feature>
<feature type="compositionally biased region" description="Basic and acidic residues" evidence="2">
    <location>
        <begin position="664"/>
        <end position="677"/>
    </location>
</feature>
<accession>A0A2C5XLH5</accession>
<dbReference type="STRING" id="1035309.A0A2C5XLH5"/>
<feature type="region of interest" description="Disordered" evidence="2">
    <location>
        <begin position="601"/>
        <end position="677"/>
    </location>
</feature>
<comment type="caution">
    <text evidence="4">The sequence shown here is derived from an EMBL/GenBank/DDBJ whole genome shotgun (WGS) entry which is preliminary data.</text>
</comment>
<dbReference type="InterPro" id="IPR033308">
    <property type="entry name" value="PGAP5/Cdc1/Ted1"/>
</dbReference>
<organism evidence="4 5">
    <name type="scientific">Ceratocystis fimbriata CBS 114723</name>
    <dbReference type="NCBI Taxonomy" id="1035309"/>
    <lineage>
        <taxon>Eukaryota</taxon>
        <taxon>Fungi</taxon>
        <taxon>Dikarya</taxon>
        <taxon>Ascomycota</taxon>
        <taxon>Pezizomycotina</taxon>
        <taxon>Sordariomycetes</taxon>
        <taxon>Hypocreomycetidae</taxon>
        <taxon>Microascales</taxon>
        <taxon>Ceratocystidaceae</taxon>
        <taxon>Ceratocystis</taxon>
    </lineage>
</organism>
<evidence type="ECO:0000313" key="5">
    <source>
        <dbReference type="Proteomes" id="UP000222788"/>
    </source>
</evidence>
<dbReference type="InterPro" id="IPR029052">
    <property type="entry name" value="Metallo-depent_PP-like"/>
</dbReference>
<protein>
    <submittedName>
        <fullName evidence="4">Cell division control protein 1</fullName>
    </submittedName>
</protein>
<gene>
    <name evidence="4" type="primary">CDC1</name>
    <name evidence="4" type="ORF">CFIMG_001761RA</name>
</gene>
<keyword evidence="4" id="KW-0131">Cell cycle</keyword>
<dbReference type="AlphaFoldDB" id="A0A2C5XLH5"/>
<evidence type="ECO:0000256" key="2">
    <source>
        <dbReference type="SAM" id="MobiDB-lite"/>
    </source>
</evidence>
<dbReference type="GO" id="GO:0016020">
    <property type="term" value="C:membrane"/>
    <property type="evidence" value="ECO:0007669"/>
    <property type="project" value="GOC"/>
</dbReference>
<keyword evidence="5" id="KW-1185">Reference proteome</keyword>
<reference evidence="4 5" key="2">
    <citation type="journal article" date="2013" name="IMA Fungus">
        <title>IMA Genome-F 1: Ceratocystis fimbriata: Draft nuclear genome sequence for the plant pathogen, Ceratocystis fimbriata.</title>
        <authorList>
            <person name="Wilken P.M."/>
            <person name="Steenkamp E.T."/>
            <person name="Wingfield M.J."/>
            <person name="de Beer Z.W."/>
            <person name="Wingfield B.D."/>
        </authorList>
    </citation>
    <scope>NUCLEOTIDE SEQUENCE [LARGE SCALE GENOMIC DNA]</scope>
    <source>
        <strain evidence="4 5">CBS 114723</strain>
    </source>
</reference>
<proteinExistence type="predicted"/>
<feature type="compositionally biased region" description="Polar residues" evidence="2">
    <location>
        <begin position="1"/>
        <end position="12"/>
    </location>
</feature>
<feature type="transmembrane region" description="Helical" evidence="3">
    <location>
        <begin position="77"/>
        <end position="95"/>
    </location>
</feature>
<feature type="compositionally biased region" description="Polar residues" evidence="2">
    <location>
        <begin position="362"/>
        <end position="372"/>
    </location>
</feature>
<keyword evidence="3" id="KW-0812">Transmembrane</keyword>
<dbReference type="PANTHER" id="PTHR13315">
    <property type="entry name" value="METALLO PHOSPHOESTERASE RELATED"/>
    <property type="match status" value="1"/>
</dbReference>
<keyword evidence="3" id="KW-1133">Transmembrane helix</keyword>
<name>A0A2C5XLH5_9PEZI</name>
<feature type="compositionally biased region" description="Low complexity" evidence="2">
    <location>
        <begin position="628"/>
        <end position="649"/>
    </location>
</feature>
<dbReference type="PANTHER" id="PTHR13315:SF4">
    <property type="entry name" value="METALLOPHOSPHOESTERASE, ISOFORM E"/>
    <property type="match status" value="1"/>
</dbReference>
<sequence>MARQPRNSSNRHVNGGLDKRDPFANQHLSPVERSIEKMKDFGSHTRRIAGTCGISAATASLRKLWRHTLRALNPRRVFSFPHIMVLVWIVVLLRGERWIFYYKVNHCLWNNWEEWPADAKPHHLVFIADPQLVDPHTYPGRPWPLSSITYKLTDNYLRRGYNQLQSQLQPDSLFFLGDLFDGGREWKTEQGDLKDAPWAMPRPERDVKHAKSWLKNYGEEFWLQEYRRFRDIYLKPYGFDSFAKAAEHDHRVVASLPGNHDLGFGAGVKIPVRDRFQRYFGDSNRIDIVGNHTIVSVDTVSLSAGTSGRSSEENLRPLFGPSREFLDGVKEAKLRAVAEELRFINSVTKSKVETRDTEGAAASTSQGTAEKTTAEMVSTSEVNEFPTILLTHVPLYRLPGTPCGPMREHWPPAKHPKEENGRIVDPGNAISVSGGYQYQNVLSEEDSVRLIDSIGNVVHVFSGDDHDYCEVVHSDSKNNVHEITVKSINMAMGVPNPGFLMVSLWNPVDATGASQVKATETNRLATIQTHLCLLPNQMRTYFAYIYLAVLTVVALTIRAFLVPVLHLTPFMMNSDTKGENGAAGSYLPVYKDKVEDSESLLYGGSNRVNGPPASGSVSSYSRSHPARAEAGSSRRARGMSITSGSNINSGNGGTGNGPMSRESSNGDRNKQRWDWAGKEAPRIEINRDKLYGGPQLNSHGSMWRAASARPRITVKFISKELWASLWRIVWMVFLVFVYLTYKG</sequence>
<dbReference type="GO" id="GO:0051301">
    <property type="term" value="P:cell division"/>
    <property type="evidence" value="ECO:0007669"/>
    <property type="project" value="UniProtKB-KW"/>
</dbReference>
<evidence type="ECO:0000256" key="1">
    <source>
        <dbReference type="ARBA" id="ARBA00023136"/>
    </source>
</evidence>
<dbReference type="OrthoDB" id="5977743at2759"/>
<feature type="transmembrane region" description="Helical" evidence="3">
    <location>
        <begin position="541"/>
        <end position="567"/>
    </location>
</feature>
<dbReference type="EMBL" id="APWK03000004">
    <property type="protein sequence ID" value="PHH56021.1"/>
    <property type="molecule type" value="Genomic_DNA"/>
</dbReference>
<evidence type="ECO:0000313" key="4">
    <source>
        <dbReference type="EMBL" id="PHH56021.1"/>
    </source>
</evidence>
<reference evidence="4 5" key="1">
    <citation type="journal article" date="2013" name="Fungal Biol.">
        <title>Analysis of microsatellite markers in the genome of the plant pathogen Ceratocystis fimbriata.</title>
        <authorList>
            <person name="Simpson M.C."/>
            <person name="Wilken P.M."/>
            <person name="Coetzee M.P."/>
            <person name="Wingfield M.J."/>
            <person name="Wingfield B.D."/>
        </authorList>
    </citation>
    <scope>NUCLEOTIDE SEQUENCE [LARGE SCALE GENOMIC DNA]</scope>
    <source>
        <strain evidence="4 5">CBS 114723</strain>
    </source>
</reference>
<evidence type="ECO:0000256" key="3">
    <source>
        <dbReference type="SAM" id="Phobius"/>
    </source>
</evidence>
<feature type="region of interest" description="Disordered" evidence="2">
    <location>
        <begin position="1"/>
        <end position="24"/>
    </location>
</feature>
<dbReference type="Proteomes" id="UP000222788">
    <property type="component" value="Unassembled WGS sequence"/>
</dbReference>
<dbReference type="GO" id="GO:0006506">
    <property type="term" value="P:GPI anchor biosynthetic process"/>
    <property type="evidence" value="ECO:0007669"/>
    <property type="project" value="InterPro"/>
</dbReference>